<reference evidence="2 3" key="1">
    <citation type="submission" date="2019-03" db="EMBL/GenBank/DDBJ databases">
        <title>Alkanindiges illinoisensis: a potential pathogenic isolated from ascites of a gastric cancer patient with abdominal metastasis.</title>
        <authorList>
            <person name="Hu X."/>
            <person name="Yang B."/>
            <person name="Yan X."/>
            <person name="Lin L."/>
            <person name="Zhao H."/>
            <person name="Zhou F."/>
            <person name="Su B."/>
            <person name="Chen J."/>
            <person name="Rui Y."/>
            <person name="Wang Q."/>
            <person name="Zheng L."/>
        </authorList>
    </citation>
    <scope>NUCLEOTIDE SEQUENCE [LARGE SCALE GENOMIC DNA]</scope>
    <source>
        <strain evidence="2 3">NFYY 23406</strain>
    </source>
</reference>
<dbReference type="RefSeq" id="WP_134243758.1">
    <property type="nucleotide sequence ID" value="NZ_SNTY01000014.1"/>
</dbReference>
<keyword evidence="1" id="KW-0732">Signal</keyword>
<dbReference type="InterPro" id="IPR011990">
    <property type="entry name" value="TPR-like_helical_dom_sf"/>
</dbReference>
<sequence>MNRFRVYIFLVSSFPMFCEAVPLASATIQQPRQVQVFENLARQAIYQGNIQKAVSYYRDALTAHILSESDDEEQFMKLFNQYGETYARIGVFSLKEQWINDENLLKLLANKALNDKNYALAQMVHGLMLFYGEKRFASEKEDIHYSMLRVNPIKPNCHSTNNNLNKSFTEPTKEKCETQRNFYQKIQKHITPELIEYRKFEINFYNKVIGL</sequence>
<gene>
    <name evidence="2" type="ORF">E2B99_04415</name>
</gene>
<organism evidence="2 3">
    <name type="scientific">Alkanindiges illinoisensis</name>
    <dbReference type="NCBI Taxonomy" id="197183"/>
    <lineage>
        <taxon>Bacteria</taxon>
        <taxon>Pseudomonadati</taxon>
        <taxon>Pseudomonadota</taxon>
        <taxon>Gammaproteobacteria</taxon>
        <taxon>Moraxellales</taxon>
        <taxon>Moraxellaceae</taxon>
        <taxon>Alkanindiges</taxon>
    </lineage>
</organism>
<keyword evidence="3" id="KW-1185">Reference proteome</keyword>
<accession>A0A4Y7XEH4</accession>
<dbReference type="AlphaFoldDB" id="A0A4Y7XEH4"/>
<evidence type="ECO:0008006" key="4">
    <source>
        <dbReference type="Google" id="ProtNLM"/>
    </source>
</evidence>
<dbReference type="Proteomes" id="UP000297834">
    <property type="component" value="Unassembled WGS sequence"/>
</dbReference>
<feature type="chain" id="PRO_5021298131" description="Tetratricopeptide repeat protein" evidence="1">
    <location>
        <begin position="21"/>
        <end position="211"/>
    </location>
</feature>
<protein>
    <recommendedName>
        <fullName evidence="4">Tetratricopeptide repeat protein</fullName>
    </recommendedName>
</protein>
<feature type="signal peptide" evidence="1">
    <location>
        <begin position="1"/>
        <end position="20"/>
    </location>
</feature>
<name>A0A4Y7XEH4_9GAMM</name>
<evidence type="ECO:0000313" key="2">
    <source>
        <dbReference type="EMBL" id="TEU29309.1"/>
    </source>
</evidence>
<comment type="caution">
    <text evidence="2">The sequence shown here is derived from an EMBL/GenBank/DDBJ whole genome shotgun (WGS) entry which is preliminary data.</text>
</comment>
<proteinExistence type="predicted"/>
<dbReference type="Gene3D" id="1.25.40.10">
    <property type="entry name" value="Tetratricopeptide repeat domain"/>
    <property type="match status" value="1"/>
</dbReference>
<evidence type="ECO:0000256" key="1">
    <source>
        <dbReference type="SAM" id="SignalP"/>
    </source>
</evidence>
<dbReference type="EMBL" id="SNTY01000014">
    <property type="protein sequence ID" value="TEU29309.1"/>
    <property type="molecule type" value="Genomic_DNA"/>
</dbReference>
<evidence type="ECO:0000313" key="3">
    <source>
        <dbReference type="Proteomes" id="UP000297834"/>
    </source>
</evidence>